<accession>A0ABV0JUF4</accession>
<dbReference type="EMBL" id="JAMPKK010000056">
    <property type="protein sequence ID" value="MEP0867008.1"/>
    <property type="molecule type" value="Genomic_DNA"/>
</dbReference>
<evidence type="ECO:0000313" key="2">
    <source>
        <dbReference type="Proteomes" id="UP001442494"/>
    </source>
</evidence>
<evidence type="ECO:0000313" key="1">
    <source>
        <dbReference type="EMBL" id="MEP0867008.1"/>
    </source>
</evidence>
<keyword evidence="2" id="KW-1185">Reference proteome</keyword>
<gene>
    <name evidence="1" type="ORF">NDI37_21390</name>
</gene>
<protein>
    <submittedName>
        <fullName evidence="1">Type IV pilin-like G/H family protein</fullName>
    </submittedName>
</protein>
<dbReference type="InterPro" id="IPR031975">
    <property type="entry name" value="Pilin_GH"/>
</dbReference>
<sequence length="217" mass="24253">MCSIVPPAWLIYVEHDIQSQETEGKQYIRSLNNAQRAYHLETANFTDCFESLGLETESDTKNYSYIIAIGTPLGKNRYQFMLPDSPKKSCQIPKEKLTTPYPSHPSVVMHTAIPKNPKLKTYVGLAFEANTTYGTNSNAIVFVCENYTSSVLWVSKEPSVPPPSILLMPPKIVVDCSGNTVPISAPSSIISSPDGFQKVKPEVKQHLWFFGLRLPWV</sequence>
<reference evidence="1 2" key="1">
    <citation type="submission" date="2022-04" db="EMBL/GenBank/DDBJ databases">
        <title>Positive selection, recombination, and allopatry shape intraspecific diversity of widespread and dominant cyanobacteria.</title>
        <authorList>
            <person name="Wei J."/>
            <person name="Shu W."/>
            <person name="Hu C."/>
        </authorList>
    </citation>
    <scope>NUCLEOTIDE SEQUENCE [LARGE SCALE GENOMIC DNA]</scope>
    <source>
        <strain evidence="1 2">GB2-A5</strain>
    </source>
</reference>
<dbReference type="Proteomes" id="UP001442494">
    <property type="component" value="Unassembled WGS sequence"/>
</dbReference>
<dbReference type="Pfam" id="PF16734">
    <property type="entry name" value="Pilin_GH"/>
    <property type="match status" value="1"/>
</dbReference>
<name>A0ABV0JUF4_9CYAN</name>
<organism evidence="1 2">
    <name type="scientific">Funiculus sociatus GB2-A5</name>
    <dbReference type="NCBI Taxonomy" id="2933946"/>
    <lineage>
        <taxon>Bacteria</taxon>
        <taxon>Bacillati</taxon>
        <taxon>Cyanobacteriota</taxon>
        <taxon>Cyanophyceae</taxon>
        <taxon>Coleofasciculales</taxon>
        <taxon>Coleofasciculaceae</taxon>
        <taxon>Funiculus</taxon>
    </lineage>
</organism>
<comment type="caution">
    <text evidence="1">The sequence shown here is derived from an EMBL/GenBank/DDBJ whole genome shotgun (WGS) entry which is preliminary data.</text>
</comment>
<dbReference type="RefSeq" id="WP_190447376.1">
    <property type="nucleotide sequence ID" value="NZ_JAMPKK010000056.1"/>
</dbReference>
<proteinExistence type="predicted"/>